<dbReference type="EMBL" id="VIEB01000388">
    <property type="protein sequence ID" value="TQD92681.1"/>
    <property type="molecule type" value="Genomic_DNA"/>
</dbReference>
<protein>
    <submittedName>
        <fullName evidence="2">Uncharacterized protein</fullName>
    </submittedName>
</protein>
<evidence type="ECO:0000313" key="3">
    <source>
        <dbReference type="Proteomes" id="UP000315295"/>
    </source>
</evidence>
<comment type="caution">
    <text evidence="2">The sequence shown here is derived from an EMBL/GenBank/DDBJ whole genome shotgun (WGS) entry which is preliminary data.</text>
</comment>
<dbReference type="AlphaFoldDB" id="A0A540M1S4"/>
<name>A0A540M1S4_MALBA</name>
<accession>A0A540M1S4</accession>
<dbReference type="Proteomes" id="UP000315295">
    <property type="component" value="Unassembled WGS sequence"/>
</dbReference>
<proteinExistence type="predicted"/>
<evidence type="ECO:0000256" key="1">
    <source>
        <dbReference type="SAM" id="MobiDB-lite"/>
    </source>
</evidence>
<feature type="region of interest" description="Disordered" evidence="1">
    <location>
        <begin position="1"/>
        <end position="42"/>
    </location>
</feature>
<gene>
    <name evidence="2" type="ORF">C1H46_021674</name>
</gene>
<organism evidence="2 3">
    <name type="scientific">Malus baccata</name>
    <name type="common">Siberian crab apple</name>
    <name type="synonym">Pyrus baccata</name>
    <dbReference type="NCBI Taxonomy" id="106549"/>
    <lineage>
        <taxon>Eukaryota</taxon>
        <taxon>Viridiplantae</taxon>
        <taxon>Streptophyta</taxon>
        <taxon>Embryophyta</taxon>
        <taxon>Tracheophyta</taxon>
        <taxon>Spermatophyta</taxon>
        <taxon>Magnoliopsida</taxon>
        <taxon>eudicotyledons</taxon>
        <taxon>Gunneridae</taxon>
        <taxon>Pentapetalae</taxon>
        <taxon>rosids</taxon>
        <taxon>fabids</taxon>
        <taxon>Rosales</taxon>
        <taxon>Rosaceae</taxon>
        <taxon>Amygdaloideae</taxon>
        <taxon>Maleae</taxon>
        <taxon>Malus</taxon>
    </lineage>
</organism>
<keyword evidence="3" id="KW-1185">Reference proteome</keyword>
<sequence length="239" mass="25990">MSQLIKSRKEVTTAPRSIPLPPTATTTAPVEMDPKPANSLDPVDPIGPQVSQVPTSSASSVALHASATRHDIGIHYLCLRVITSKEKYPGTLSPVEDGDPMNVSRSDTPMTKQHSALARRRCAHSCRSLLRRVTRKGLRIGKIIKCGSAVIFRSLAMWGSKFPEIDVFSDVYVRFGDELAESLHISDDDGEGAVGSLQVRLPTSFRDSTRVCGSPRRCGVSNPYRDIGSYSRTEVGDVL</sequence>
<evidence type="ECO:0000313" key="2">
    <source>
        <dbReference type="EMBL" id="TQD92681.1"/>
    </source>
</evidence>
<reference evidence="2 3" key="1">
    <citation type="journal article" date="2019" name="G3 (Bethesda)">
        <title>Sequencing of a Wild Apple (Malus baccata) Genome Unravels the Differences Between Cultivated and Wild Apple Species Regarding Disease Resistance and Cold Tolerance.</title>
        <authorList>
            <person name="Chen X."/>
        </authorList>
    </citation>
    <scope>NUCLEOTIDE SEQUENCE [LARGE SCALE GENOMIC DNA]</scope>
    <source>
        <strain evidence="3">cv. Shandingzi</strain>
        <tissue evidence="2">Leaves</tissue>
    </source>
</reference>